<comment type="caution">
    <text evidence="1">The sequence shown here is derived from an EMBL/GenBank/DDBJ whole genome shotgun (WGS) entry which is preliminary data.</text>
</comment>
<evidence type="ECO:0000313" key="1">
    <source>
        <dbReference type="EMBL" id="RJG15750.1"/>
    </source>
</evidence>
<sequence>MLVSASCQGGEFGGDVLAGFQEMLSNTGRRAHEDERSSPCKSHTSMVMGWPQEAGSDGRQFFVLAWGRVWGLASGMLRLAAGGWRLA</sequence>
<accession>A0A418XSY9</accession>
<keyword evidence="2" id="KW-1185">Reference proteome</keyword>
<gene>
    <name evidence="1" type="ORF">D4A39_16545</name>
</gene>
<reference evidence="1 2" key="1">
    <citation type="submission" date="2018-09" db="EMBL/GenBank/DDBJ databases">
        <title>Alcanivorax profundi sp. nov., isolated from 1000 m-depth seawater of the Mariana Trench.</title>
        <authorList>
            <person name="Liu J."/>
        </authorList>
    </citation>
    <scope>NUCLEOTIDE SEQUENCE [LARGE SCALE GENOMIC DNA]</scope>
    <source>
        <strain evidence="1 2">MTEO17</strain>
    </source>
</reference>
<dbReference type="Proteomes" id="UP000283734">
    <property type="component" value="Unassembled WGS sequence"/>
</dbReference>
<proteinExistence type="predicted"/>
<protein>
    <submittedName>
        <fullName evidence="1">Uncharacterized protein</fullName>
    </submittedName>
</protein>
<name>A0A418XSY9_9GAMM</name>
<evidence type="ECO:0000313" key="2">
    <source>
        <dbReference type="Proteomes" id="UP000283734"/>
    </source>
</evidence>
<dbReference type="AlphaFoldDB" id="A0A418XSY9"/>
<organism evidence="1 2">
    <name type="scientific">Alcanivorax profundi</name>
    <dbReference type="NCBI Taxonomy" id="2338368"/>
    <lineage>
        <taxon>Bacteria</taxon>
        <taxon>Pseudomonadati</taxon>
        <taxon>Pseudomonadota</taxon>
        <taxon>Gammaproteobacteria</taxon>
        <taxon>Oceanospirillales</taxon>
        <taxon>Alcanivoracaceae</taxon>
        <taxon>Alcanivorax</taxon>
    </lineage>
</organism>
<dbReference type="EMBL" id="QYYA01000010">
    <property type="protein sequence ID" value="RJG15750.1"/>
    <property type="molecule type" value="Genomic_DNA"/>
</dbReference>